<accession>A0A383CPR0</accession>
<dbReference type="InterPro" id="IPR027065">
    <property type="entry name" value="Lon_Prtase"/>
</dbReference>
<gene>
    <name evidence="6" type="ORF">METZ01_LOCUS486649</name>
</gene>
<dbReference type="PANTHER" id="PTHR43718:SF2">
    <property type="entry name" value="LON PROTEASE HOMOLOG, MITOCHONDRIAL"/>
    <property type="match status" value="1"/>
</dbReference>
<dbReference type="InterPro" id="IPR054594">
    <property type="entry name" value="Lon_lid"/>
</dbReference>
<keyword evidence="2" id="KW-0547">Nucleotide-binding</keyword>
<evidence type="ECO:0000259" key="5">
    <source>
        <dbReference type="PROSITE" id="PS51786"/>
    </source>
</evidence>
<dbReference type="Pfam" id="PF05362">
    <property type="entry name" value="Lon_C"/>
    <property type="match status" value="1"/>
</dbReference>
<keyword evidence="4" id="KW-0067">ATP-binding</keyword>
<dbReference type="Pfam" id="PF22667">
    <property type="entry name" value="Lon_lid"/>
    <property type="match status" value="1"/>
</dbReference>
<dbReference type="GO" id="GO:0004252">
    <property type="term" value="F:serine-type endopeptidase activity"/>
    <property type="evidence" value="ECO:0007669"/>
    <property type="project" value="InterPro"/>
</dbReference>
<dbReference type="InterPro" id="IPR020568">
    <property type="entry name" value="Ribosomal_Su5_D2-typ_SF"/>
</dbReference>
<keyword evidence="1" id="KW-0645">Protease</keyword>
<name>A0A383CPR0_9ZZZZ</name>
<dbReference type="PROSITE" id="PS51786">
    <property type="entry name" value="LON_PROTEOLYTIC"/>
    <property type="match status" value="1"/>
</dbReference>
<dbReference type="PANTHER" id="PTHR43718">
    <property type="entry name" value="LON PROTEASE"/>
    <property type="match status" value="1"/>
</dbReference>
<keyword evidence="3" id="KW-0378">Hydrolase</keyword>
<dbReference type="InterPro" id="IPR027417">
    <property type="entry name" value="P-loop_NTPase"/>
</dbReference>
<evidence type="ECO:0000256" key="1">
    <source>
        <dbReference type="ARBA" id="ARBA00022670"/>
    </source>
</evidence>
<dbReference type="Gene3D" id="1.10.8.60">
    <property type="match status" value="1"/>
</dbReference>
<feature type="domain" description="Lon proteolytic" evidence="5">
    <location>
        <begin position="175"/>
        <end position="239"/>
    </location>
</feature>
<proteinExistence type="predicted"/>
<evidence type="ECO:0000256" key="2">
    <source>
        <dbReference type="ARBA" id="ARBA00022741"/>
    </source>
</evidence>
<evidence type="ECO:0000256" key="4">
    <source>
        <dbReference type="ARBA" id="ARBA00022840"/>
    </source>
</evidence>
<dbReference type="InterPro" id="IPR003959">
    <property type="entry name" value="ATPase_AAA_core"/>
</dbReference>
<dbReference type="GO" id="GO:0005524">
    <property type="term" value="F:ATP binding"/>
    <property type="evidence" value="ECO:0007669"/>
    <property type="project" value="UniProtKB-KW"/>
</dbReference>
<dbReference type="InterPro" id="IPR008269">
    <property type="entry name" value="Lon_proteolytic"/>
</dbReference>
<dbReference type="Gene3D" id="3.30.230.10">
    <property type="match status" value="1"/>
</dbReference>
<dbReference type="AlphaFoldDB" id="A0A383CPR0"/>
<sequence length="239" mass="26154">YNPVIMLDEIDKIGASYQGDPASALLEVLDPEQNSEFLDHYLDLRVDLSKVLFICTANTLDTIPAPLLDRMETIRLAGYLTSEKQIIAKNHLWKRQLGRARIPASKLKISDAALKKIIEGYAREAGVRNLDKHLSRVVRNSVVKLLENGNKTISIGVKHVEEILGAPVFRKQKPSKGVGVVNGLAWTSLGGTTLVVEASVVHDGSRGFRQTGQLGDVMQESAEIAYSYVASHLQALGAE</sequence>
<dbReference type="GO" id="GO:0004176">
    <property type="term" value="F:ATP-dependent peptidase activity"/>
    <property type="evidence" value="ECO:0007669"/>
    <property type="project" value="InterPro"/>
</dbReference>
<feature type="non-terminal residue" evidence="6">
    <location>
        <position position="239"/>
    </location>
</feature>
<dbReference type="GO" id="GO:0016887">
    <property type="term" value="F:ATP hydrolysis activity"/>
    <property type="evidence" value="ECO:0007669"/>
    <property type="project" value="InterPro"/>
</dbReference>
<reference evidence="6" key="1">
    <citation type="submission" date="2018-05" db="EMBL/GenBank/DDBJ databases">
        <authorList>
            <person name="Lanie J.A."/>
            <person name="Ng W.-L."/>
            <person name="Kazmierczak K.M."/>
            <person name="Andrzejewski T.M."/>
            <person name="Davidsen T.M."/>
            <person name="Wayne K.J."/>
            <person name="Tettelin H."/>
            <person name="Glass J.I."/>
            <person name="Rusch D."/>
            <person name="Podicherti R."/>
            <person name="Tsui H.-C.T."/>
            <person name="Winkler M.E."/>
        </authorList>
    </citation>
    <scope>NUCLEOTIDE SEQUENCE</scope>
</reference>
<organism evidence="6">
    <name type="scientific">marine metagenome</name>
    <dbReference type="NCBI Taxonomy" id="408172"/>
    <lineage>
        <taxon>unclassified sequences</taxon>
        <taxon>metagenomes</taxon>
        <taxon>ecological metagenomes</taxon>
    </lineage>
</organism>
<feature type="non-terminal residue" evidence="6">
    <location>
        <position position="1"/>
    </location>
</feature>
<dbReference type="Gene3D" id="3.40.50.300">
    <property type="entry name" value="P-loop containing nucleotide triphosphate hydrolases"/>
    <property type="match status" value="1"/>
</dbReference>
<evidence type="ECO:0000256" key="3">
    <source>
        <dbReference type="ARBA" id="ARBA00022801"/>
    </source>
</evidence>
<dbReference type="Pfam" id="PF00004">
    <property type="entry name" value="AAA"/>
    <property type="match status" value="1"/>
</dbReference>
<dbReference type="InterPro" id="IPR014721">
    <property type="entry name" value="Ribsml_uS5_D2-typ_fold_subgr"/>
</dbReference>
<dbReference type="SUPFAM" id="SSF52540">
    <property type="entry name" value="P-loop containing nucleoside triphosphate hydrolases"/>
    <property type="match status" value="2"/>
</dbReference>
<dbReference type="GO" id="GO:0006515">
    <property type="term" value="P:protein quality control for misfolded or incompletely synthesized proteins"/>
    <property type="evidence" value="ECO:0007669"/>
    <property type="project" value="TreeGrafter"/>
</dbReference>
<protein>
    <recommendedName>
        <fullName evidence="5">Lon proteolytic domain-containing protein</fullName>
    </recommendedName>
</protein>
<dbReference type="EMBL" id="UINC01210364">
    <property type="protein sequence ID" value="SVE33795.1"/>
    <property type="molecule type" value="Genomic_DNA"/>
</dbReference>
<evidence type="ECO:0000313" key="6">
    <source>
        <dbReference type="EMBL" id="SVE33795.1"/>
    </source>
</evidence>
<dbReference type="SUPFAM" id="SSF54211">
    <property type="entry name" value="Ribosomal protein S5 domain 2-like"/>
    <property type="match status" value="1"/>
</dbReference>